<protein>
    <recommendedName>
        <fullName evidence="3">Endoglucanase</fullName>
    </recommendedName>
</protein>
<accession>A0ABT9WQL1</accession>
<organism evidence="1 2">
    <name type="scientific">Bacillus chungangensis</name>
    <dbReference type="NCBI Taxonomy" id="587633"/>
    <lineage>
        <taxon>Bacteria</taxon>
        <taxon>Bacillati</taxon>
        <taxon>Bacillota</taxon>
        <taxon>Bacilli</taxon>
        <taxon>Bacillales</taxon>
        <taxon>Bacillaceae</taxon>
        <taxon>Bacillus</taxon>
    </lineage>
</organism>
<sequence length="146" mass="16643">MSDGRYVFRNCIPDGSIDVVNVQPGEILSREWSFRVNMPPELQEELDGGEWDPRNILHGKDGELYDEEGNFLAEVNTFQAQMNFNTNDYQAAGNMVVWGITTGYTFTLTFTETIVRDKMLVKILNGFKKGEKMPQLNFTGVLRAHD</sequence>
<name>A0ABT9WQL1_9BACI</name>
<evidence type="ECO:0000313" key="1">
    <source>
        <dbReference type="EMBL" id="MDQ0175232.1"/>
    </source>
</evidence>
<proteinExistence type="predicted"/>
<reference evidence="1 2" key="1">
    <citation type="submission" date="2023-07" db="EMBL/GenBank/DDBJ databases">
        <title>Genomic Encyclopedia of Type Strains, Phase IV (KMG-IV): sequencing the most valuable type-strain genomes for metagenomic binning, comparative biology and taxonomic classification.</title>
        <authorList>
            <person name="Goeker M."/>
        </authorList>
    </citation>
    <scope>NUCLEOTIDE SEQUENCE [LARGE SCALE GENOMIC DNA]</scope>
    <source>
        <strain evidence="1 2">DSM 23837</strain>
    </source>
</reference>
<dbReference type="SUPFAM" id="SSF69279">
    <property type="entry name" value="Phage tail proteins"/>
    <property type="match status" value="1"/>
</dbReference>
<evidence type="ECO:0008006" key="3">
    <source>
        <dbReference type="Google" id="ProtNLM"/>
    </source>
</evidence>
<dbReference type="InterPro" id="IPR018989">
    <property type="entry name" value="DUF2001"/>
</dbReference>
<keyword evidence="2" id="KW-1185">Reference proteome</keyword>
<evidence type="ECO:0000313" key="2">
    <source>
        <dbReference type="Proteomes" id="UP001223586"/>
    </source>
</evidence>
<dbReference type="RefSeq" id="WP_307227378.1">
    <property type="nucleotide sequence ID" value="NZ_JAUSTT010000005.1"/>
</dbReference>
<dbReference type="EMBL" id="JAUSTT010000005">
    <property type="protein sequence ID" value="MDQ0175232.1"/>
    <property type="molecule type" value="Genomic_DNA"/>
</dbReference>
<dbReference type="InterPro" id="IPR038628">
    <property type="entry name" value="XkdM-like_sf"/>
</dbReference>
<dbReference type="Gene3D" id="2.30.110.40">
    <property type="entry name" value="Phage tail tube protein"/>
    <property type="match status" value="1"/>
</dbReference>
<dbReference type="Proteomes" id="UP001223586">
    <property type="component" value="Unassembled WGS sequence"/>
</dbReference>
<gene>
    <name evidence="1" type="ORF">J2S08_001066</name>
</gene>
<comment type="caution">
    <text evidence="1">The sequence shown here is derived from an EMBL/GenBank/DDBJ whole genome shotgun (WGS) entry which is preliminary data.</text>
</comment>
<dbReference type="Pfam" id="PF09393">
    <property type="entry name" value="DUF2001"/>
    <property type="match status" value="1"/>
</dbReference>